<dbReference type="AlphaFoldDB" id="A0A9P8TP02"/>
<organism evidence="1 2">
    <name type="scientific">Wickerhamomyces pijperi</name>
    <name type="common">Yeast</name>
    <name type="synonym">Pichia pijperi</name>
    <dbReference type="NCBI Taxonomy" id="599730"/>
    <lineage>
        <taxon>Eukaryota</taxon>
        <taxon>Fungi</taxon>
        <taxon>Dikarya</taxon>
        <taxon>Ascomycota</taxon>
        <taxon>Saccharomycotina</taxon>
        <taxon>Saccharomycetes</taxon>
        <taxon>Phaffomycetales</taxon>
        <taxon>Wickerhamomycetaceae</taxon>
        <taxon>Wickerhamomyces</taxon>
    </lineage>
</organism>
<comment type="caution">
    <text evidence="1">The sequence shown here is derived from an EMBL/GenBank/DDBJ whole genome shotgun (WGS) entry which is preliminary data.</text>
</comment>
<reference evidence="1" key="1">
    <citation type="journal article" date="2021" name="Open Biol.">
        <title>Shared evolutionary footprints suggest mitochondrial oxidative damage underlies multiple complex I losses in fungi.</title>
        <authorList>
            <person name="Schikora-Tamarit M.A."/>
            <person name="Marcet-Houben M."/>
            <person name="Nosek J."/>
            <person name="Gabaldon T."/>
        </authorList>
    </citation>
    <scope>NUCLEOTIDE SEQUENCE</scope>
    <source>
        <strain evidence="1">CBS2887</strain>
    </source>
</reference>
<accession>A0A9P8TP02</accession>
<sequence>MGPGVTLHDQLMGSGNERETVRMVELLRDILTEGETGTTWRDTPATSVVRIGPQQVTHWAFVWDLLDSVQFSDLVDGFNHWRQPTMKTEDLVVHQGGDREVVE</sequence>
<proteinExistence type="predicted"/>
<dbReference type="EMBL" id="JAEUBG010002052">
    <property type="protein sequence ID" value="KAH3685326.1"/>
    <property type="molecule type" value="Genomic_DNA"/>
</dbReference>
<gene>
    <name evidence="1" type="ORF">WICPIJ_003678</name>
</gene>
<evidence type="ECO:0000313" key="2">
    <source>
        <dbReference type="Proteomes" id="UP000774326"/>
    </source>
</evidence>
<dbReference type="Proteomes" id="UP000774326">
    <property type="component" value="Unassembled WGS sequence"/>
</dbReference>
<reference evidence="1" key="2">
    <citation type="submission" date="2021-01" db="EMBL/GenBank/DDBJ databases">
        <authorList>
            <person name="Schikora-Tamarit M.A."/>
        </authorList>
    </citation>
    <scope>NUCLEOTIDE SEQUENCE</scope>
    <source>
        <strain evidence="1">CBS2887</strain>
    </source>
</reference>
<name>A0A9P8TP02_WICPI</name>
<protein>
    <submittedName>
        <fullName evidence="1">Uncharacterized protein</fullName>
    </submittedName>
</protein>
<evidence type="ECO:0000313" key="1">
    <source>
        <dbReference type="EMBL" id="KAH3685326.1"/>
    </source>
</evidence>
<keyword evidence="2" id="KW-1185">Reference proteome</keyword>